<sequence length="141" mass="15987">MAAITFEDYFIEEAKYSRNKHFNPDTTDINLGTEFSAKINASNKEALVALNVVVGSLEDDNQPFFIEASIKGIFTFEDDEAQGISFDSYLKNNSVAILYPYIRSLVSDLTSRSNQFPAFYLPVINIAMYLEKDGRIEFNKN</sequence>
<evidence type="ECO:0000256" key="1">
    <source>
        <dbReference type="ARBA" id="ARBA00009990"/>
    </source>
</evidence>
<comment type="similarity">
    <text evidence="1">Belongs to the SecB family.</text>
</comment>
<dbReference type="GO" id="GO:0051262">
    <property type="term" value="P:protein tetramerization"/>
    <property type="evidence" value="ECO:0007669"/>
    <property type="project" value="InterPro"/>
</dbReference>
<evidence type="ECO:0008006" key="7">
    <source>
        <dbReference type="Google" id="ProtNLM"/>
    </source>
</evidence>
<evidence type="ECO:0000313" key="4">
    <source>
        <dbReference type="EMBL" id="HAB7722895.1"/>
    </source>
</evidence>
<evidence type="ECO:0000313" key="6">
    <source>
        <dbReference type="Proteomes" id="UP000401273"/>
    </source>
</evidence>
<dbReference type="GO" id="GO:0051082">
    <property type="term" value="F:unfolded protein binding"/>
    <property type="evidence" value="ECO:0007669"/>
    <property type="project" value="InterPro"/>
</dbReference>
<accession>A0A466JY93</accession>
<reference evidence="4" key="1">
    <citation type="journal article" date="2018" name="Genome Biol.">
        <title>SKESA: strategic k-mer extension for scrupulous assemblies.</title>
        <authorList>
            <person name="Souvorov A."/>
            <person name="Agarwala R."/>
            <person name="Lipman D.J."/>
        </authorList>
    </citation>
    <scope>NUCLEOTIDE SEQUENCE [LARGE SCALE GENOMIC DNA]</scope>
    <source>
        <strain evidence="4">CFIAFB20140010</strain>
    </source>
</reference>
<dbReference type="AlphaFoldDB" id="A0A466JY93"/>
<dbReference type="InterPro" id="IPR003708">
    <property type="entry name" value="SecB"/>
</dbReference>
<evidence type="ECO:0000313" key="2">
    <source>
        <dbReference type="EMBL" id="EAD8145580.1"/>
    </source>
</evidence>
<organism evidence="3 6">
    <name type="scientific">Listeria monocytogenes</name>
    <dbReference type="NCBI Taxonomy" id="1639"/>
    <lineage>
        <taxon>Bacteria</taxon>
        <taxon>Bacillati</taxon>
        <taxon>Bacillota</taxon>
        <taxon>Bacilli</taxon>
        <taxon>Bacillales</taxon>
        <taxon>Listeriaceae</taxon>
        <taxon>Listeria</taxon>
    </lineage>
</organism>
<dbReference type="RefSeq" id="WP_039382824.1">
    <property type="nucleotide sequence ID" value="NZ_CP020827.1"/>
</dbReference>
<reference evidence="3 6" key="3">
    <citation type="submission" date="2019-03" db="EMBL/GenBank/DDBJ databases">
        <authorList>
            <person name="Ashton P.M."/>
            <person name="Dallman T."/>
            <person name="Nair S."/>
            <person name="De Pinna E."/>
            <person name="Peters T."/>
            <person name="Grant K."/>
        </authorList>
    </citation>
    <scope>NUCLEOTIDE SEQUENCE [LARGE SCALE GENOMIC DNA]</scope>
    <source>
        <strain evidence="3">RL15000271</strain>
    </source>
</reference>
<dbReference type="Gene3D" id="3.10.420.10">
    <property type="entry name" value="SecB-like"/>
    <property type="match status" value="1"/>
</dbReference>
<protein>
    <recommendedName>
        <fullName evidence="7">Preprotein translocase subunit SecB</fullName>
    </recommendedName>
</protein>
<gene>
    <name evidence="2" type="ORF">CD20_05800</name>
    <name evidence="3" type="ORF">E1W43_15695</name>
    <name evidence="4" type="ORF">GYP27_12975</name>
</gene>
<dbReference type="PANTHER" id="PTHR36918:SF1">
    <property type="entry name" value="PROTEIN-EXPORT PROTEIN SECB"/>
    <property type="match status" value="1"/>
</dbReference>
<evidence type="ECO:0000313" key="5">
    <source>
        <dbReference type="Proteomes" id="UP000371553"/>
    </source>
</evidence>
<dbReference type="Proteomes" id="UP000371553">
    <property type="component" value="Unassembled WGS sequence"/>
</dbReference>
<dbReference type="EMBL" id="DAAHYZ010000010">
    <property type="protein sequence ID" value="HAB7722895.1"/>
    <property type="molecule type" value="Genomic_DNA"/>
</dbReference>
<dbReference type="GO" id="GO:0015031">
    <property type="term" value="P:protein transport"/>
    <property type="evidence" value="ECO:0007669"/>
    <property type="project" value="InterPro"/>
</dbReference>
<dbReference type="InterPro" id="IPR035958">
    <property type="entry name" value="SecB-like_sf"/>
</dbReference>
<proteinExistence type="inferred from homology"/>
<name>A0A466JY93_LISMN</name>
<dbReference type="Pfam" id="PF02556">
    <property type="entry name" value="SecB"/>
    <property type="match status" value="1"/>
</dbReference>
<dbReference type="Proteomes" id="UP000401273">
    <property type="component" value="Unassembled WGS sequence"/>
</dbReference>
<dbReference type="EMBL" id="AAARLF010000028">
    <property type="protein sequence ID" value="EAE2899373.1"/>
    <property type="molecule type" value="Genomic_DNA"/>
</dbReference>
<dbReference type="SUPFAM" id="SSF54611">
    <property type="entry name" value="SecB-like"/>
    <property type="match status" value="1"/>
</dbReference>
<comment type="caution">
    <text evidence="3">The sequence shown here is derived from an EMBL/GenBank/DDBJ whole genome shotgun (WGS) entry which is preliminary data.</text>
</comment>
<dbReference type="PANTHER" id="PTHR36918">
    <property type="match status" value="1"/>
</dbReference>
<dbReference type="EMBL" id="AAAPCR010000004">
    <property type="protein sequence ID" value="EAD8145580.1"/>
    <property type="molecule type" value="Genomic_DNA"/>
</dbReference>
<reference evidence="2 5" key="2">
    <citation type="submission" date="2018-06" db="EMBL/GenBank/DDBJ databases">
        <authorList>
            <consortium name="GenomeTrakr: Next Generation Sequencing Network for Food Pathogen Tracability"/>
        </authorList>
    </citation>
    <scope>NUCLEOTIDE SEQUENCE [LARGE SCALE GENOMIC DNA]</scope>
    <source>
        <strain evidence="2 5">NYAG13B12507-5</strain>
    </source>
</reference>
<dbReference type="Proteomes" id="UP000840569">
    <property type="component" value="Unassembled WGS sequence"/>
</dbReference>
<reference evidence="4" key="4">
    <citation type="submission" date="2020-01" db="EMBL/GenBank/DDBJ databases">
        <authorList>
            <consortium name="NCBI Pathogen Detection Project"/>
        </authorList>
    </citation>
    <scope>NUCLEOTIDE SEQUENCE</scope>
    <source>
        <strain evidence="4">CFIAFB20140010</strain>
    </source>
</reference>
<evidence type="ECO:0000313" key="3">
    <source>
        <dbReference type="EMBL" id="EAE2899373.1"/>
    </source>
</evidence>